<evidence type="ECO:0000313" key="10">
    <source>
        <dbReference type="EMBL" id="SJZ83708.1"/>
    </source>
</evidence>
<dbReference type="Proteomes" id="UP000191153">
    <property type="component" value="Unassembled WGS sequence"/>
</dbReference>
<dbReference type="STRING" id="180163.SAMN02745174_01695"/>
<keyword evidence="5 8" id="KW-0378">Hydrolase</keyword>
<feature type="domain" description="RNB" evidence="9">
    <location>
        <begin position="243"/>
        <end position="571"/>
    </location>
</feature>
<dbReference type="PANTHER" id="PTHR23355">
    <property type="entry name" value="RIBONUCLEASE"/>
    <property type="match status" value="1"/>
</dbReference>
<dbReference type="InterPro" id="IPR050180">
    <property type="entry name" value="RNR_Ribonuclease"/>
</dbReference>
<dbReference type="EMBL" id="FUWX01000012">
    <property type="protein sequence ID" value="SJZ83708.1"/>
    <property type="molecule type" value="Genomic_DNA"/>
</dbReference>
<keyword evidence="7 8" id="KW-0694">RNA-binding</keyword>
<dbReference type="GO" id="GO:0003723">
    <property type="term" value="F:RNA binding"/>
    <property type="evidence" value="ECO:0007669"/>
    <property type="project" value="UniProtKB-UniRule"/>
</dbReference>
<dbReference type="InterPro" id="IPR001900">
    <property type="entry name" value="RNase_II/R"/>
</dbReference>
<protein>
    <recommendedName>
        <fullName evidence="8">Ribonuclease R</fullName>
        <shortName evidence="8">RNase R</shortName>
        <ecNumber evidence="8">3.1.13.1</ecNumber>
    </recommendedName>
</protein>
<keyword evidence="3 8" id="KW-0963">Cytoplasm</keyword>
<gene>
    <name evidence="8" type="primary">rnr</name>
    <name evidence="10" type="ORF">SAMN02745174_01695</name>
</gene>
<dbReference type="InterPro" id="IPR022966">
    <property type="entry name" value="RNase_II/R_CS"/>
</dbReference>
<evidence type="ECO:0000313" key="11">
    <source>
        <dbReference type="Proteomes" id="UP000191153"/>
    </source>
</evidence>
<keyword evidence="4 8" id="KW-0540">Nuclease</keyword>
<reference evidence="10 11" key="1">
    <citation type="submission" date="2017-02" db="EMBL/GenBank/DDBJ databases">
        <authorList>
            <person name="Peterson S.W."/>
        </authorList>
    </citation>
    <scope>NUCLEOTIDE SEQUENCE [LARGE SCALE GENOMIC DNA]</scope>
    <source>
        <strain evidence="10 11">ATCC 700028</strain>
    </source>
</reference>
<dbReference type="NCBIfam" id="TIGR00358">
    <property type="entry name" value="3_prime_RNase"/>
    <property type="match status" value="1"/>
</dbReference>
<dbReference type="PANTHER" id="PTHR23355:SF9">
    <property type="entry name" value="DIS3-LIKE EXONUCLEASE 2"/>
    <property type="match status" value="1"/>
</dbReference>
<evidence type="ECO:0000256" key="2">
    <source>
        <dbReference type="ARBA" id="ARBA00004496"/>
    </source>
</evidence>
<evidence type="ECO:0000256" key="8">
    <source>
        <dbReference type="HAMAP-Rule" id="MF_01895"/>
    </source>
</evidence>
<dbReference type="InterPro" id="IPR040476">
    <property type="entry name" value="CSD2"/>
</dbReference>
<dbReference type="HAMAP" id="MF_01895">
    <property type="entry name" value="RNase_R"/>
    <property type="match status" value="1"/>
</dbReference>
<comment type="catalytic activity">
    <reaction evidence="1 8">
        <text>Exonucleolytic cleavage in the 3'- to 5'-direction to yield nucleoside 5'-phosphates.</text>
        <dbReference type="EC" id="3.1.13.1"/>
    </reaction>
</comment>
<dbReference type="InterPro" id="IPR011805">
    <property type="entry name" value="RNase_R"/>
</dbReference>
<dbReference type="EC" id="3.1.13.1" evidence="8"/>
<dbReference type="Pfam" id="PF17876">
    <property type="entry name" value="CSD2"/>
    <property type="match status" value="1"/>
</dbReference>
<proteinExistence type="inferred from homology"/>
<keyword evidence="6 8" id="KW-0269">Exonuclease</keyword>
<dbReference type="GO" id="GO:0006402">
    <property type="term" value="P:mRNA catabolic process"/>
    <property type="evidence" value="ECO:0007669"/>
    <property type="project" value="TreeGrafter"/>
</dbReference>
<dbReference type="Pfam" id="PF00773">
    <property type="entry name" value="RNB"/>
    <property type="match status" value="1"/>
</dbReference>
<evidence type="ECO:0000259" key="9">
    <source>
        <dbReference type="SMART" id="SM00955"/>
    </source>
</evidence>
<comment type="subcellular location">
    <subcellularLocation>
        <location evidence="2 8">Cytoplasm</location>
    </subcellularLocation>
</comment>
<name>A0A1T4NY61_9FUSO</name>
<evidence type="ECO:0000256" key="5">
    <source>
        <dbReference type="ARBA" id="ARBA00022801"/>
    </source>
</evidence>
<dbReference type="SMART" id="SM00955">
    <property type="entry name" value="RNB"/>
    <property type="match status" value="1"/>
</dbReference>
<accession>A0A1T4NY61</accession>
<organism evidence="10 11">
    <name type="scientific">Cetobacterium ceti</name>
    <dbReference type="NCBI Taxonomy" id="180163"/>
    <lineage>
        <taxon>Bacteria</taxon>
        <taxon>Fusobacteriati</taxon>
        <taxon>Fusobacteriota</taxon>
        <taxon>Fusobacteriia</taxon>
        <taxon>Fusobacteriales</taxon>
        <taxon>Fusobacteriaceae</taxon>
        <taxon>Cetobacterium</taxon>
    </lineage>
</organism>
<dbReference type="GO" id="GO:0005829">
    <property type="term" value="C:cytosol"/>
    <property type="evidence" value="ECO:0007669"/>
    <property type="project" value="TreeGrafter"/>
</dbReference>
<dbReference type="Pfam" id="PF08206">
    <property type="entry name" value="OB_RNB"/>
    <property type="match status" value="1"/>
</dbReference>
<dbReference type="InterPro" id="IPR012340">
    <property type="entry name" value="NA-bd_OB-fold"/>
</dbReference>
<dbReference type="PROSITE" id="PS01175">
    <property type="entry name" value="RIBONUCLEASE_II"/>
    <property type="match status" value="1"/>
</dbReference>
<comment type="function">
    <text evidence="8">3'-5' exoribonuclease that releases 5'-nucleoside monophosphates and is involved in maturation of structured RNAs.</text>
</comment>
<dbReference type="NCBIfam" id="TIGR02063">
    <property type="entry name" value="RNase_R"/>
    <property type="match status" value="1"/>
</dbReference>
<evidence type="ECO:0000256" key="6">
    <source>
        <dbReference type="ARBA" id="ARBA00022839"/>
    </source>
</evidence>
<dbReference type="GO" id="GO:0008859">
    <property type="term" value="F:exoribonuclease II activity"/>
    <property type="evidence" value="ECO:0007669"/>
    <property type="project" value="UniProtKB-UniRule"/>
</dbReference>
<dbReference type="AlphaFoldDB" id="A0A1T4NY61"/>
<evidence type="ECO:0000256" key="7">
    <source>
        <dbReference type="ARBA" id="ARBA00022884"/>
    </source>
</evidence>
<sequence>MINIEKDLKKLRELLENSKAMSLDEITKALEWSPKYKKENRAMVEKWVSEGELMTNSKGKFNTPESFGFAKGEFSIIKGKFAFVDTPTEGIFIPRSGFNTALDGDIVLVKILKGKKDDSKKEGEVAKVLKREKDTVIGILQKTPNFGFVTPTHSFGKDIYIPKKFLKNSNDGELVVVKVDFWGDKDRKPEGKIVETIGTPYDTDNMIKALIIREGMSEEFAPELEAEARRIPVAIGEDEIKRRKDLRDLPIITIDGADAKDLDDAVYVEKLENGNYRLIVSIADVSHYIQEGSPLDKEAQKRGNSVYLVDRVLPMFPREISNGICSLNPNENKLTFTCELEIDNKGRVVSTDTYKSIIKTAHRMTYTNVNKMLAGETEVLDKYRDIEDMVKVMFELSKIIREVKYNRGSIDFDLPEVKVVLDENKKVKYLEHRERGEAERIIEDFMIAANEAVAEKLFWLEVPSVYRIHEKPDPERIKSLNETLGKFGYRIHSFEDLHPKKFQSIIEDSEKRGINTIVHKMILMSLKQAKYSMENCGHFGLSSSYYTHFTSPIRRYADLMVHRVLSMVLDKYPGKKEIGKLTKEIPETCDHISKTEREAMRAEDESIKIKVVEYMMDKIGEVYKATVTGFNNKKVFFETEEYVDCFWDVTASRDYYEFDEENFTMVNRDNGKVYNLGDKLDIMIVRADLNMLEVEAIPNELHDQYTGKR</sequence>
<dbReference type="InterPro" id="IPR004476">
    <property type="entry name" value="RNase_II/RNase_R"/>
</dbReference>
<evidence type="ECO:0000256" key="3">
    <source>
        <dbReference type="ARBA" id="ARBA00022490"/>
    </source>
</evidence>
<comment type="similarity">
    <text evidence="8">Belongs to the RNR ribonuclease family. RNase R subfamily.</text>
</comment>
<dbReference type="Gene3D" id="2.40.50.140">
    <property type="entry name" value="Nucleic acid-binding proteins"/>
    <property type="match status" value="3"/>
</dbReference>
<evidence type="ECO:0000256" key="4">
    <source>
        <dbReference type="ARBA" id="ARBA00022722"/>
    </source>
</evidence>
<dbReference type="SUPFAM" id="SSF50249">
    <property type="entry name" value="Nucleic acid-binding proteins"/>
    <property type="match status" value="3"/>
</dbReference>
<dbReference type="InterPro" id="IPR013223">
    <property type="entry name" value="RNase_B_OB_dom"/>
</dbReference>
<keyword evidence="11" id="KW-1185">Reference proteome</keyword>
<evidence type="ECO:0000256" key="1">
    <source>
        <dbReference type="ARBA" id="ARBA00001849"/>
    </source>
</evidence>